<evidence type="ECO:0000259" key="8">
    <source>
        <dbReference type="Pfam" id="PF01926"/>
    </source>
</evidence>
<dbReference type="PANTHER" id="PTHR42714">
    <property type="entry name" value="TRNA MODIFICATION GTPASE GTPBP3"/>
    <property type="match status" value="1"/>
</dbReference>
<comment type="subcellular location">
    <subcellularLocation>
        <location evidence="7">Cytoplasm</location>
    </subcellularLocation>
</comment>
<dbReference type="CDD" id="cd14858">
    <property type="entry name" value="TrmE_N"/>
    <property type="match status" value="1"/>
</dbReference>
<dbReference type="Pfam" id="PF12631">
    <property type="entry name" value="MnmE_helical"/>
    <property type="match status" value="1"/>
</dbReference>
<sequence length="427" mass="44770">MSGADTIFALSSGAPPSAIAVIRVTGPRALDALAALGCVAPDARRAGLRTLRGADGGVLDHALVVVFPGPETATGEDLVELHLHGGRAVIAAVSLALEAVDGLRPALPGEFTRRAFANGRMDLAEAEGLADLLAAETELQRRVALDSASGGLSRRIEGWRDDVLGLSAQVEAVLDFDDEDDVSDLPAGFGEAVRVLAGQVRAAVATPTVEHLREGFRVALAGPPNAGKSTLFNALLEEEAAIAARTAGTTRDVLLRNVALDGVPFTFVDMAGLRDDTSDEVEAIGVGRAGEEIARADLVLWLGEGEEPEGAWRVRSKCDLDDRQPGRSSDYRISAVTGEGMPELKRALVAEARSRLPKPGATALNQRQRALLQDALAALDGAGETRRDLLIVAEDLRSVRAAFDALVGRSGVEDVLDTIFGKFCIGK</sequence>
<evidence type="ECO:0000313" key="11">
    <source>
        <dbReference type="EMBL" id="ANU06747.1"/>
    </source>
</evidence>
<dbReference type="GO" id="GO:0030488">
    <property type="term" value="P:tRNA methylation"/>
    <property type="evidence" value="ECO:0007669"/>
    <property type="project" value="TreeGrafter"/>
</dbReference>
<dbReference type="RefSeq" id="WP_067785409.1">
    <property type="nucleotide sequence ID" value="NZ_CP016545.1"/>
</dbReference>
<keyword evidence="12" id="KW-1185">Reference proteome</keyword>
<gene>
    <name evidence="7 11" type="primary">mnmE</name>
    <name evidence="7" type="synonym">trmE</name>
    <name evidence="11" type="ORF">A6F65_00422</name>
</gene>
<dbReference type="FunFam" id="3.30.1360.120:FF:000007">
    <property type="entry name" value="tRNA modification GTPase GTPBP3, mitochondrial"/>
    <property type="match status" value="1"/>
</dbReference>
<evidence type="ECO:0000256" key="2">
    <source>
        <dbReference type="ARBA" id="ARBA00022694"/>
    </source>
</evidence>
<comment type="function">
    <text evidence="7">Exhibits a very high intrinsic GTPase hydrolysis rate. Involved in the addition of a carboxymethylaminomethyl (cmnm) group at the wobble position (U34) of certain tRNAs, forming tRNA-cmnm(5)s(2)U34.</text>
</comment>
<dbReference type="InterPro" id="IPR027417">
    <property type="entry name" value="P-loop_NTPase"/>
</dbReference>
<evidence type="ECO:0000256" key="7">
    <source>
        <dbReference type="HAMAP-Rule" id="MF_00379"/>
    </source>
</evidence>
<evidence type="ECO:0000313" key="12">
    <source>
        <dbReference type="Proteomes" id="UP000092698"/>
    </source>
</evidence>
<dbReference type="Gene3D" id="3.40.50.300">
    <property type="entry name" value="P-loop containing nucleotide triphosphate hydrolases"/>
    <property type="match status" value="1"/>
</dbReference>
<dbReference type="EC" id="3.6.-.-" evidence="7"/>
<dbReference type="InterPro" id="IPR004520">
    <property type="entry name" value="GTPase_MnmE"/>
</dbReference>
<feature type="domain" description="G" evidence="8">
    <location>
        <begin position="217"/>
        <end position="304"/>
    </location>
</feature>
<protein>
    <recommendedName>
        <fullName evidence="7">tRNA modification GTPase MnmE</fullName>
        <ecNumber evidence="7">3.6.-.-</ecNumber>
    </recommendedName>
</protein>
<dbReference type="Pfam" id="PF10396">
    <property type="entry name" value="TrmE_N"/>
    <property type="match status" value="1"/>
</dbReference>
<evidence type="ECO:0000256" key="4">
    <source>
        <dbReference type="ARBA" id="ARBA00022801"/>
    </source>
</evidence>
<evidence type="ECO:0000259" key="9">
    <source>
        <dbReference type="Pfam" id="PF10396"/>
    </source>
</evidence>
<dbReference type="InterPro" id="IPR005225">
    <property type="entry name" value="Small_GTP-bd"/>
</dbReference>
<dbReference type="InterPro" id="IPR027266">
    <property type="entry name" value="TrmE/GcvT-like"/>
</dbReference>
<dbReference type="GO" id="GO:0005525">
    <property type="term" value="F:GTP binding"/>
    <property type="evidence" value="ECO:0007669"/>
    <property type="project" value="UniProtKB-UniRule"/>
</dbReference>
<dbReference type="InterPro" id="IPR031168">
    <property type="entry name" value="G_TrmE"/>
</dbReference>
<dbReference type="SUPFAM" id="SSF52540">
    <property type="entry name" value="P-loop containing nucleoside triphosphate hydrolases"/>
    <property type="match status" value="1"/>
</dbReference>
<dbReference type="Pfam" id="PF01926">
    <property type="entry name" value="MMR_HSR1"/>
    <property type="match status" value="1"/>
</dbReference>
<dbReference type="GO" id="GO:0046872">
    <property type="term" value="F:metal ion binding"/>
    <property type="evidence" value="ECO:0007669"/>
    <property type="project" value="UniProtKB-KW"/>
</dbReference>
<dbReference type="EMBL" id="CP016545">
    <property type="protein sequence ID" value="ANU06747.1"/>
    <property type="molecule type" value="Genomic_DNA"/>
</dbReference>
<feature type="binding site" evidence="7">
    <location>
        <position position="229"/>
    </location>
    <ligand>
        <name>Mg(2+)</name>
        <dbReference type="ChEBI" id="CHEBI:18420"/>
    </ligand>
</feature>
<dbReference type="PATRIC" id="fig|645517.4.peg.422"/>
<feature type="binding site" evidence="7">
    <location>
        <position position="120"/>
    </location>
    <ligand>
        <name>(6S)-5-formyl-5,6,7,8-tetrahydrofolate</name>
        <dbReference type="ChEBI" id="CHEBI:57457"/>
    </ligand>
</feature>
<dbReference type="Gene3D" id="1.20.120.430">
    <property type="entry name" value="tRNA modification GTPase MnmE domain 2"/>
    <property type="match status" value="1"/>
</dbReference>
<dbReference type="InterPro" id="IPR006073">
    <property type="entry name" value="GTP-bd"/>
</dbReference>
<name>A0A1C7D5L0_9SPHN</name>
<comment type="caution">
    <text evidence="7">Lacks conserved residue(s) required for the propagation of feature annotation.</text>
</comment>
<feature type="binding site" evidence="7">
    <location>
        <position position="23"/>
    </location>
    <ligand>
        <name>(6S)-5-formyl-5,6,7,8-tetrahydrofolate</name>
        <dbReference type="ChEBI" id="CHEBI:57457"/>
    </ligand>
</feature>
<feature type="binding site" evidence="7">
    <location>
        <position position="250"/>
    </location>
    <ligand>
        <name>Mg(2+)</name>
        <dbReference type="ChEBI" id="CHEBI:18420"/>
    </ligand>
</feature>
<dbReference type="STRING" id="645517.A6F65_00422"/>
<dbReference type="KEGG" id="anh:A6F65_00422"/>
<dbReference type="NCBIfam" id="NF003661">
    <property type="entry name" value="PRK05291.1-3"/>
    <property type="match status" value="1"/>
</dbReference>
<dbReference type="GO" id="GO:0005737">
    <property type="term" value="C:cytoplasm"/>
    <property type="evidence" value="ECO:0007669"/>
    <property type="project" value="UniProtKB-SubCell"/>
</dbReference>
<dbReference type="PANTHER" id="PTHR42714:SF2">
    <property type="entry name" value="TRNA MODIFICATION GTPASE GTPBP3, MITOCHONDRIAL"/>
    <property type="match status" value="1"/>
</dbReference>
<proteinExistence type="inferred from homology"/>
<dbReference type="AlphaFoldDB" id="A0A1C7D5L0"/>
<dbReference type="SUPFAM" id="SSF103025">
    <property type="entry name" value="Folate-binding domain"/>
    <property type="match status" value="1"/>
</dbReference>
<dbReference type="NCBIfam" id="TIGR00231">
    <property type="entry name" value="small_GTP"/>
    <property type="match status" value="1"/>
</dbReference>
<comment type="subunit">
    <text evidence="7">Homodimer. Heterotetramer of two MnmE and two MnmG subunits.</text>
</comment>
<comment type="similarity">
    <text evidence="1 7">Belongs to the TRAFAC class TrmE-Era-EngA-EngB-Septin-like GTPase superfamily. TrmE GTPase family.</text>
</comment>
<evidence type="ECO:0000256" key="6">
    <source>
        <dbReference type="ARBA" id="ARBA00023134"/>
    </source>
</evidence>
<dbReference type="InterPro" id="IPR025867">
    <property type="entry name" value="MnmE_helical"/>
</dbReference>
<keyword evidence="4 7" id="KW-0378">Hydrolase</keyword>
<feature type="binding site" evidence="7">
    <location>
        <begin position="244"/>
        <end position="250"/>
    </location>
    <ligand>
        <name>GTP</name>
        <dbReference type="ChEBI" id="CHEBI:37565"/>
    </ligand>
</feature>
<feature type="binding site" evidence="7">
    <location>
        <position position="427"/>
    </location>
    <ligand>
        <name>(6S)-5-formyl-5,6,7,8-tetrahydrofolate</name>
        <dbReference type="ChEBI" id="CHEBI:57457"/>
    </ligand>
</feature>
<evidence type="ECO:0000256" key="3">
    <source>
        <dbReference type="ARBA" id="ARBA00022741"/>
    </source>
</evidence>
<dbReference type="HAMAP" id="MF_00379">
    <property type="entry name" value="GTPase_MnmE"/>
    <property type="match status" value="1"/>
</dbReference>
<reference evidence="11 12" key="1">
    <citation type="submission" date="2016-07" db="EMBL/GenBank/DDBJ databases">
        <title>Complete genome sequence of Altererythrobacter namhicola JCM 16345T, containing esterase-encoding genes.</title>
        <authorList>
            <person name="Cheng H."/>
            <person name="Wu Y.-H."/>
            <person name="Jian S.-L."/>
            <person name="Huo Y.-Y."/>
            <person name="Wang C.-S."/>
            <person name="Xu X.-W."/>
        </authorList>
    </citation>
    <scope>NUCLEOTIDE SEQUENCE [LARGE SCALE GENOMIC DNA]</scope>
    <source>
        <strain evidence="11 12">JCM 16345</strain>
    </source>
</reference>
<keyword evidence="7" id="KW-0460">Magnesium</keyword>
<dbReference type="InterPro" id="IPR018948">
    <property type="entry name" value="GTP-bd_TrmE_N"/>
</dbReference>
<feature type="domain" description="MnmE helical" evidence="10">
    <location>
        <begin position="123"/>
        <end position="424"/>
    </location>
</feature>
<dbReference type="Proteomes" id="UP000092698">
    <property type="component" value="Chromosome"/>
</dbReference>
<keyword evidence="6 7" id="KW-0342">GTP-binding</keyword>
<dbReference type="InterPro" id="IPR027368">
    <property type="entry name" value="MnmE_dom2"/>
</dbReference>
<feature type="binding site" evidence="7">
    <location>
        <position position="80"/>
    </location>
    <ligand>
        <name>(6S)-5-formyl-5,6,7,8-tetrahydrofolate</name>
        <dbReference type="ChEBI" id="CHEBI:57457"/>
    </ligand>
</feature>
<keyword evidence="7" id="KW-0479">Metal-binding</keyword>
<dbReference type="GO" id="GO:0003924">
    <property type="term" value="F:GTPase activity"/>
    <property type="evidence" value="ECO:0007669"/>
    <property type="project" value="UniProtKB-UniRule"/>
</dbReference>
<dbReference type="CDD" id="cd04164">
    <property type="entry name" value="trmE"/>
    <property type="match status" value="1"/>
</dbReference>
<dbReference type="OrthoDB" id="9805918at2"/>
<dbReference type="PRINTS" id="PR00326">
    <property type="entry name" value="GTP1OBG"/>
</dbReference>
<dbReference type="SUPFAM" id="SSF116878">
    <property type="entry name" value="TrmE connector domain"/>
    <property type="match status" value="1"/>
</dbReference>
<evidence type="ECO:0000259" key="10">
    <source>
        <dbReference type="Pfam" id="PF12631"/>
    </source>
</evidence>
<dbReference type="Gene3D" id="3.30.1360.120">
    <property type="entry name" value="Probable tRNA modification gtpase trme, domain 1"/>
    <property type="match status" value="1"/>
</dbReference>
<feature type="domain" description="GTP-binding protein TrmE N-terminal" evidence="9">
    <location>
        <begin position="6"/>
        <end position="120"/>
    </location>
</feature>
<keyword evidence="5 7" id="KW-0630">Potassium</keyword>
<keyword evidence="7" id="KW-0963">Cytoplasm</keyword>
<keyword evidence="3 7" id="KW-0547">Nucleotide-binding</keyword>
<evidence type="ECO:0000256" key="5">
    <source>
        <dbReference type="ARBA" id="ARBA00022958"/>
    </source>
</evidence>
<evidence type="ECO:0000256" key="1">
    <source>
        <dbReference type="ARBA" id="ARBA00011043"/>
    </source>
</evidence>
<organism evidence="11 12">
    <name type="scientific">Paraurantiacibacter namhicola</name>
    <dbReference type="NCBI Taxonomy" id="645517"/>
    <lineage>
        <taxon>Bacteria</taxon>
        <taxon>Pseudomonadati</taxon>
        <taxon>Pseudomonadota</taxon>
        <taxon>Alphaproteobacteria</taxon>
        <taxon>Sphingomonadales</taxon>
        <taxon>Erythrobacteraceae</taxon>
        <taxon>Paraurantiacibacter</taxon>
    </lineage>
</organism>
<accession>A0A1C7D5L0</accession>
<dbReference type="GO" id="GO:0002098">
    <property type="term" value="P:tRNA wobble uridine modification"/>
    <property type="evidence" value="ECO:0007669"/>
    <property type="project" value="TreeGrafter"/>
</dbReference>
<comment type="cofactor">
    <cofactor evidence="7">
        <name>K(+)</name>
        <dbReference type="ChEBI" id="CHEBI:29103"/>
    </cofactor>
    <text evidence="7">Binds 1 potassium ion per subunit.</text>
</comment>
<feature type="binding site" evidence="7">
    <location>
        <begin position="225"/>
        <end position="230"/>
    </location>
    <ligand>
        <name>GTP</name>
        <dbReference type="ChEBI" id="CHEBI:37565"/>
    </ligand>
</feature>
<keyword evidence="2 7" id="KW-0819">tRNA processing</keyword>